<dbReference type="EMBL" id="JAGTTL010000036">
    <property type="protein sequence ID" value="KAK6293840.1"/>
    <property type="molecule type" value="Genomic_DNA"/>
</dbReference>
<comment type="caution">
    <text evidence="5">The sequence shown here is derived from an EMBL/GenBank/DDBJ whole genome shotgun (WGS) entry which is preliminary data.</text>
</comment>
<dbReference type="GO" id="GO:0030246">
    <property type="term" value="F:carbohydrate binding"/>
    <property type="evidence" value="ECO:0007669"/>
    <property type="project" value="UniProtKB-KW"/>
</dbReference>
<feature type="compositionally biased region" description="Basic and acidic residues" evidence="3">
    <location>
        <begin position="605"/>
        <end position="620"/>
    </location>
</feature>
<evidence type="ECO:0000259" key="4">
    <source>
        <dbReference type="PROSITE" id="PS51304"/>
    </source>
</evidence>
<dbReference type="PANTHER" id="PTHR16156:SF7">
    <property type="entry name" value="CLATHRIN BINDING BOX OF AFTIPHILIN CONTAINING 1"/>
    <property type="match status" value="1"/>
</dbReference>
<accession>A0AAN8Q7E4</accession>
<dbReference type="InterPro" id="IPR013320">
    <property type="entry name" value="ConA-like_dom_sf"/>
</dbReference>
<dbReference type="InterPro" id="IPR001079">
    <property type="entry name" value="Galectin_CRD"/>
</dbReference>
<dbReference type="Pfam" id="PF15045">
    <property type="entry name" value="Clathrin_bdg"/>
    <property type="match status" value="1"/>
</dbReference>
<dbReference type="PANTHER" id="PTHR16156">
    <property type="entry name" value="AFTIPHILIN A-RELATED"/>
    <property type="match status" value="1"/>
</dbReference>
<evidence type="ECO:0000313" key="6">
    <source>
        <dbReference type="Proteomes" id="UP001356427"/>
    </source>
</evidence>
<dbReference type="GO" id="GO:0032588">
    <property type="term" value="C:trans-Golgi network membrane"/>
    <property type="evidence" value="ECO:0007669"/>
    <property type="project" value="InterPro"/>
</dbReference>
<feature type="compositionally biased region" description="Low complexity" evidence="3">
    <location>
        <begin position="297"/>
        <end position="308"/>
    </location>
</feature>
<feature type="region of interest" description="Disordered" evidence="3">
    <location>
        <begin position="511"/>
        <end position="566"/>
    </location>
</feature>
<feature type="region of interest" description="Disordered" evidence="3">
    <location>
        <begin position="593"/>
        <end position="760"/>
    </location>
</feature>
<feature type="compositionally biased region" description="Basic and acidic residues" evidence="3">
    <location>
        <begin position="1"/>
        <end position="20"/>
    </location>
</feature>
<dbReference type="SUPFAM" id="SSF49899">
    <property type="entry name" value="Concanavalin A-like lectins/glucanases"/>
    <property type="match status" value="1"/>
</dbReference>
<dbReference type="InterPro" id="IPR029205">
    <property type="entry name" value="Clathrin-bd"/>
</dbReference>
<dbReference type="PROSITE" id="PS51304">
    <property type="entry name" value="GALECTIN"/>
    <property type="match status" value="1"/>
</dbReference>
<feature type="domain" description="Galectin" evidence="4">
    <location>
        <begin position="43"/>
        <end position="177"/>
    </location>
</feature>
<proteinExistence type="predicted"/>
<dbReference type="SMART" id="SM00908">
    <property type="entry name" value="Gal-bind_lectin"/>
    <property type="match status" value="1"/>
</dbReference>
<feature type="compositionally biased region" description="Polar residues" evidence="3">
    <location>
        <begin position="527"/>
        <end position="537"/>
    </location>
</feature>
<dbReference type="CDD" id="cd00070">
    <property type="entry name" value="GLECT"/>
    <property type="match status" value="1"/>
</dbReference>
<name>A0AAN8Q7E4_9TELE</name>
<evidence type="ECO:0000256" key="2">
    <source>
        <dbReference type="ARBA" id="ARBA00022734"/>
    </source>
</evidence>
<evidence type="ECO:0000256" key="1">
    <source>
        <dbReference type="ARBA" id="ARBA00003397"/>
    </source>
</evidence>
<reference evidence="5 6" key="1">
    <citation type="submission" date="2021-04" db="EMBL/GenBank/DDBJ databases">
        <authorList>
            <person name="De Guttry C."/>
            <person name="Zahm M."/>
            <person name="Klopp C."/>
            <person name="Cabau C."/>
            <person name="Louis A."/>
            <person name="Berthelot C."/>
            <person name="Parey E."/>
            <person name="Roest Crollius H."/>
            <person name="Montfort J."/>
            <person name="Robinson-Rechavi M."/>
            <person name="Bucao C."/>
            <person name="Bouchez O."/>
            <person name="Gislard M."/>
            <person name="Lluch J."/>
            <person name="Milhes M."/>
            <person name="Lampietro C."/>
            <person name="Lopez Roques C."/>
            <person name="Donnadieu C."/>
            <person name="Braasch I."/>
            <person name="Desvignes T."/>
            <person name="Postlethwait J."/>
            <person name="Bobe J."/>
            <person name="Wedekind C."/>
            <person name="Guiguen Y."/>
        </authorList>
    </citation>
    <scope>NUCLEOTIDE SEQUENCE [LARGE SCALE GENOMIC DNA]</scope>
    <source>
        <strain evidence="5">Cs_M1</strain>
        <tissue evidence="5">Blood</tissue>
    </source>
</reference>
<keyword evidence="2" id="KW-0430">Lectin</keyword>
<feature type="compositionally biased region" description="Basic and acidic residues" evidence="3">
    <location>
        <begin position="735"/>
        <end position="752"/>
    </location>
</feature>
<dbReference type="GO" id="GO:0030121">
    <property type="term" value="C:AP-1 adaptor complex"/>
    <property type="evidence" value="ECO:0007669"/>
    <property type="project" value="TreeGrafter"/>
</dbReference>
<feature type="compositionally biased region" description="Acidic residues" evidence="3">
    <location>
        <begin position="621"/>
        <end position="631"/>
    </location>
</feature>
<evidence type="ECO:0000313" key="5">
    <source>
        <dbReference type="EMBL" id="KAK6293840.1"/>
    </source>
</evidence>
<feature type="compositionally biased region" description="Basic and acidic residues" evidence="3">
    <location>
        <begin position="543"/>
        <end position="553"/>
    </location>
</feature>
<dbReference type="AlphaFoldDB" id="A0AAN8Q7E4"/>
<feature type="region of interest" description="Disordered" evidence="3">
    <location>
        <begin position="788"/>
        <end position="815"/>
    </location>
</feature>
<dbReference type="Pfam" id="PF00337">
    <property type="entry name" value="Gal-bind_lectin"/>
    <property type="match status" value="1"/>
</dbReference>
<dbReference type="GO" id="GO:0030276">
    <property type="term" value="F:clathrin binding"/>
    <property type="evidence" value="ECO:0007669"/>
    <property type="project" value="InterPro"/>
</dbReference>
<feature type="region of interest" description="Disordered" evidence="3">
    <location>
        <begin position="248"/>
        <end position="308"/>
    </location>
</feature>
<dbReference type="InterPro" id="IPR046359">
    <property type="entry name" value="Aftin-like"/>
</dbReference>
<dbReference type="FunFam" id="2.60.120.200:FF:000046">
    <property type="entry name" value="Galectin"/>
    <property type="match status" value="1"/>
</dbReference>
<evidence type="ECO:0000256" key="3">
    <source>
        <dbReference type="SAM" id="MobiDB-lite"/>
    </source>
</evidence>
<feature type="compositionally biased region" description="Low complexity" evidence="3">
    <location>
        <begin position="922"/>
        <end position="950"/>
    </location>
</feature>
<dbReference type="Gene3D" id="2.60.120.200">
    <property type="match status" value="1"/>
</dbReference>
<dbReference type="Proteomes" id="UP001356427">
    <property type="component" value="Unassembled WGS sequence"/>
</dbReference>
<comment type="function">
    <text evidence="1">Does not bind lactose, and may not bind carbohydrates.</text>
</comment>
<feature type="compositionally biased region" description="Acidic residues" evidence="3">
    <location>
        <begin position="796"/>
        <end position="814"/>
    </location>
</feature>
<gene>
    <name evidence="5" type="ORF">J4Q44_G00361660</name>
</gene>
<feature type="region of interest" description="Disordered" evidence="3">
    <location>
        <begin position="1"/>
        <end position="29"/>
    </location>
</feature>
<dbReference type="SMART" id="SM00276">
    <property type="entry name" value="GLECT"/>
    <property type="match status" value="1"/>
</dbReference>
<sequence length="1052" mass="115256">MAVSVTEKDGIKTEDDHHNDSFGNPGLISPDREDISRLLKVPFSGRIRGGMRPGKKVIVMGIVDLEPDSFDVSLTCGRGTEEEEPQPDVALKLSARFAERQFLRNSRVSGQWSEEEKSIDYFPFIPDQPFRIEIHCEHTRFRIFVDGNPLFDFFHKVKSLPSIDTISLCTVLQMDPSLVYPYETKIELFGINSTRCVWRRRNAAYDPKNTIPTVKHGGSLLVGRSERNLFVFSLQVYEAFSQESSPMEQEVMRIYPSSPPPLDDESGGEEDDDEFRDFSGGVPSSGGVAMSSNQLCPSTTDPASPTPSMVHFSVSNSSFFAGATHSNGISKQFRAADDLKKPRAPVVDQSQPANTVTLEVGRGRPGLEVKGQPCHCDLPDLPLTNGFTERHHQGTMSAGVVPAGLGSPSQEQGFADFSAFAEPEMELEPWCCGFTHTTEYREDGRTEGTNLANGFCEAYSVKKDIEQRARIERGGPDSLCLAQQGDRDCPGVQQHPQDSAGLLPPTEVLCARGEGLGEPGERVPSINRDSTLGTLTQDPELGGGREEEEKGSETEDSVSPLPTTVSGSVSEDFASFGEAVSSDALEEFGDFGETVFTPLSPGEEEVQRSDLREETETKMGEEEDDNEEEDFGNFRDAGSFPSQDDFADFNQSESRTQEVFGDFDQDYSEDPGPTEVCGEEVGHGDLPLSDSFADFHSAPLEGGAEGQGEREEGWGAFGDQRGLSEGETWAELGEEERARRTEEEEVKREGERCQGGAAVQRDSLQASLSIRLQRVLQTSFPAVAVPELDQERSMEEETGVEESEEETETEEEERGVEVLKVLSLRALLETLGTQPDEEETKGLNHTTHWIPRGAWRQPQDLHDAVGLGFQWGGSHSNRTLLRCLGMDTRNMLFTGQRKQPVIVPVFAASLGMLEPTKEPVRAASAAEQTAATAQALPGSQETTTTSSIQQGAPQPWSQFDWSSSGLGINPLDGLDPELASDPSRRLADTLNHLMSTMEITTTSTRKPHKDEEEQLSDEAARVICGLADLSFMKAKVLMFPITLTAGSGTVLE</sequence>
<protein>
    <recommendedName>
        <fullName evidence="4">Galectin domain-containing protein</fullName>
    </recommendedName>
</protein>
<organism evidence="5 6">
    <name type="scientific">Coregonus suidteri</name>
    <dbReference type="NCBI Taxonomy" id="861788"/>
    <lineage>
        <taxon>Eukaryota</taxon>
        <taxon>Metazoa</taxon>
        <taxon>Chordata</taxon>
        <taxon>Craniata</taxon>
        <taxon>Vertebrata</taxon>
        <taxon>Euteleostomi</taxon>
        <taxon>Actinopterygii</taxon>
        <taxon>Neopterygii</taxon>
        <taxon>Teleostei</taxon>
        <taxon>Protacanthopterygii</taxon>
        <taxon>Salmoniformes</taxon>
        <taxon>Salmonidae</taxon>
        <taxon>Coregoninae</taxon>
        <taxon>Coregonus</taxon>
    </lineage>
</organism>
<feature type="compositionally biased region" description="Acidic residues" evidence="3">
    <location>
        <begin position="262"/>
        <end position="275"/>
    </location>
</feature>
<keyword evidence="6" id="KW-1185">Reference proteome</keyword>
<feature type="region of interest" description="Disordered" evidence="3">
    <location>
        <begin position="919"/>
        <end position="955"/>
    </location>
</feature>